<protein>
    <submittedName>
        <fullName evidence="2">Uncharacterized protein</fullName>
    </submittedName>
</protein>
<organism evidence="2 3">
    <name type="scientific">Parahaliea aestuarii</name>
    <dbReference type="NCBI Taxonomy" id="1852021"/>
    <lineage>
        <taxon>Bacteria</taxon>
        <taxon>Pseudomonadati</taxon>
        <taxon>Pseudomonadota</taxon>
        <taxon>Gammaproteobacteria</taxon>
        <taxon>Cellvibrionales</taxon>
        <taxon>Halieaceae</taxon>
        <taxon>Parahaliea</taxon>
    </lineage>
</organism>
<comment type="caution">
    <text evidence="2">The sequence shown here is derived from an EMBL/GenBank/DDBJ whole genome shotgun (WGS) entry which is preliminary data.</text>
</comment>
<evidence type="ECO:0000313" key="2">
    <source>
        <dbReference type="EMBL" id="TXS89022.1"/>
    </source>
</evidence>
<evidence type="ECO:0000256" key="1">
    <source>
        <dbReference type="SAM" id="SignalP"/>
    </source>
</evidence>
<evidence type="ECO:0000313" key="3">
    <source>
        <dbReference type="Proteomes" id="UP000321933"/>
    </source>
</evidence>
<dbReference type="AlphaFoldDB" id="A0A5C8ZMM7"/>
<dbReference type="Proteomes" id="UP000321933">
    <property type="component" value="Unassembled WGS sequence"/>
</dbReference>
<sequence length="99" mass="11108">MSSGSLRHLNSLLVGGLLLISNMNGQAQDIPADREPQLEAMRTCLVNEYDANKSLGFDALVENCRPLVSAFLNTYTSDQHDNIMNQIRRAEARYRLENP</sequence>
<keyword evidence="3" id="KW-1185">Reference proteome</keyword>
<feature type="signal peptide" evidence="1">
    <location>
        <begin position="1"/>
        <end position="27"/>
    </location>
</feature>
<accession>A0A5C8ZMM7</accession>
<dbReference type="RefSeq" id="WP_148065975.1">
    <property type="nucleotide sequence ID" value="NZ_VRYZ01000011.1"/>
</dbReference>
<name>A0A5C8ZMM7_9GAMM</name>
<dbReference type="EMBL" id="VRYZ01000011">
    <property type="protein sequence ID" value="TXS89022.1"/>
    <property type="molecule type" value="Genomic_DNA"/>
</dbReference>
<feature type="chain" id="PRO_5022971705" evidence="1">
    <location>
        <begin position="28"/>
        <end position="99"/>
    </location>
</feature>
<reference evidence="2 3" key="1">
    <citation type="submission" date="2019-08" db="EMBL/GenBank/DDBJ databases">
        <title>Parahaliea maris sp. nov., isolated from the surface seawater.</title>
        <authorList>
            <person name="Liu Y."/>
        </authorList>
    </citation>
    <scope>NUCLEOTIDE SEQUENCE [LARGE SCALE GENOMIC DNA]</scope>
    <source>
        <strain evidence="2 3">S2-26</strain>
    </source>
</reference>
<gene>
    <name evidence="2" type="ORF">FVW59_19040</name>
</gene>
<keyword evidence="1" id="KW-0732">Signal</keyword>
<proteinExistence type="predicted"/>